<dbReference type="Proteomes" id="UP000440224">
    <property type="component" value="Unassembled WGS sequence"/>
</dbReference>
<dbReference type="AlphaFoldDB" id="A0A6N7Q461"/>
<keyword evidence="2" id="KW-1185">Reference proteome</keyword>
<organism evidence="1 2">
    <name type="scientific">Polyangium spumosum</name>
    <dbReference type="NCBI Taxonomy" id="889282"/>
    <lineage>
        <taxon>Bacteria</taxon>
        <taxon>Pseudomonadati</taxon>
        <taxon>Myxococcota</taxon>
        <taxon>Polyangia</taxon>
        <taxon>Polyangiales</taxon>
        <taxon>Polyangiaceae</taxon>
        <taxon>Polyangium</taxon>
    </lineage>
</organism>
<accession>A0A6N7Q461</accession>
<gene>
    <name evidence="1" type="ORF">GF068_37915</name>
</gene>
<comment type="caution">
    <text evidence="1">The sequence shown here is derived from an EMBL/GenBank/DDBJ whole genome shotgun (WGS) entry which is preliminary data.</text>
</comment>
<protein>
    <submittedName>
        <fullName evidence="1">Uncharacterized protein</fullName>
    </submittedName>
</protein>
<name>A0A6N7Q461_9BACT</name>
<sequence>MQKRDAQRHALLRAVYEMANGEPGSYSYEGLYKCSESIGLSREETDSAFEWLVDRDLLARFATGYFELTRYGADEIEDSLRHPEKETEHFAPIVNMNIYGGNVGAIHTGRGNIDRVAQQVNAAATSDVLALFDKLRAGLQDLPPEKREEAKEIVDAFQEQATSAKPKMALIRSYANTLNEYLLAYGPTISTLVELCAKNSG</sequence>
<evidence type="ECO:0000313" key="2">
    <source>
        <dbReference type="Proteomes" id="UP000440224"/>
    </source>
</evidence>
<evidence type="ECO:0000313" key="1">
    <source>
        <dbReference type="EMBL" id="MRG97660.1"/>
    </source>
</evidence>
<proteinExistence type="predicted"/>
<reference evidence="1 2" key="1">
    <citation type="submission" date="2019-10" db="EMBL/GenBank/DDBJ databases">
        <title>A soil myxobacterium in the family Polyangiaceae.</title>
        <authorList>
            <person name="Li Y."/>
            <person name="Wang J."/>
        </authorList>
    </citation>
    <scope>NUCLEOTIDE SEQUENCE [LARGE SCALE GENOMIC DNA]</scope>
    <source>
        <strain evidence="1 2">DSM 14734</strain>
    </source>
</reference>
<dbReference type="EMBL" id="WJIE01000019">
    <property type="protein sequence ID" value="MRG97660.1"/>
    <property type="molecule type" value="Genomic_DNA"/>
</dbReference>